<dbReference type="Ensembl" id="ENSSFAT00005031810.1">
    <property type="protein sequence ID" value="ENSSFAP00005030701.1"/>
    <property type="gene ID" value="ENSSFAG00005015591.1"/>
</dbReference>
<evidence type="ECO:0000256" key="1">
    <source>
        <dbReference type="SAM" id="SignalP"/>
    </source>
</evidence>
<dbReference type="OMA" id="QSAVMKF"/>
<sequence>MKFSLIAAVVVLALAQGSFAEEATVQDKLTQYFEEIRAKMTEELSTLISNHDLANQASTFLQDKKTQLEPLASQFHGQVQAAASSVQEQIKPLAENVQSQLQPVIDNFQKTMEDVLRQLTEQARTIAN</sequence>
<reference evidence="2" key="3">
    <citation type="submission" date="2025-09" db="UniProtKB">
        <authorList>
            <consortium name="Ensembl"/>
        </authorList>
    </citation>
    <scope>IDENTIFICATION</scope>
</reference>
<dbReference type="AlphaFoldDB" id="A0A672HN74"/>
<proteinExistence type="predicted"/>
<keyword evidence="3" id="KW-1185">Reference proteome</keyword>
<dbReference type="RefSeq" id="XP_029975980.1">
    <property type="nucleotide sequence ID" value="XM_030120120.1"/>
</dbReference>
<feature type="chain" id="PRO_5025627763" evidence="1">
    <location>
        <begin position="21"/>
        <end position="128"/>
    </location>
</feature>
<organism evidence="2 3">
    <name type="scientific">Salarias fasciatus</name>
    <name type="common">Jewelled blenny</name>
    <name type="synonym">Blennius fasciatus</name>
    <dbReference type="NCBI Taxonomy" id="181472"/>
    <lineage>
        <taxon>Eukaryota</taxon>
        <taxon>Metazoa</taxon>
        <taxon>Chordata</taxon>
        <taxon>Craniata</taxon>
        <taxon>Vertebrata</taxon>
        <taxon>Euteleostomi</taxon>
        <taxon>Actinopterygii</taxon>
        <taxon>Neopterygii</taxon>
        <taxon>Teleostei</taxon>
        <taxon>Neoteleostei</taxon>
        <taxon>Acanthomorphata</taxon>
        <taxon>Ovalentaria</taxon>
        <taxon>Blenniimorphae</taxon>
        <taxon>Blenniiformes</taxon>
        <taxon>Blennioidei</taxon>
        <taxon>Blenniidae</taxon>
        <taxon>Salariinae</taxon>
        <taxon>Salarias</taxon>
    </lineage>
</organism>
<accession>A0A672HN74</accession>
<reference evidence="2" key="2">
    <citation type="submission" date="2025-08" db="UniProtKB">
        <authorList>
            <consortium name="Ensembl"/>
        </authorList>
    </citation>
    <scope>IDENTIFICATION</scope>
</reference>
<reference evidence="2" key="1">
    <citation type="submission" date="2019-06" db="EMBL/GenBank/DDBJ databases">
        <authorList>
            <consortium name="Wellcome Sanger Institute Data Sharing"/>
        </authorList>
    </citation>
    <scope>NUCLEOTIDE SEQUENCE [LARGE SCALE GENOMIC DNA]</scope>
</reference>
<gene>
    <name evidence="2" type="primary">LOC115409123</name>
</gene>
<keyword evidence="1" id="KW-0732">Signal</keyword>
<dbReference type="FunCoup" id="A0A672HN74">
    <property type="interactions" value="42"/>
</dbReference>
<evidence type="ECO:0000313" key="2">
    <source>
        <dbReference type="Ensembl" id="ENSSFAP00005030701.1"/>
    </source>
</evidence>
<protein>
    <submittedName>
        <fullName evidence="2">Type-4 ice-structuring protein-like</fullName>
    </submittedName>
</protein>
<dbReference type="Gene3D" id="1.20.120.20">
    <property type="entry name" value="Apolipoprotein"/>
    <property type="match status" value="1"/>
</dbReference>
<dbReference type="InParanoid" id="A0A672HN74"/>
<feature type="signal peptide" evidence="1">
    <location>
        <begin position="1"/>
        <end position="20"/>
    </location>
</feature>
<evidence type="ECO:0000313" key="3">
    <source>
        <dbReference type="Proteomes" id="UP000472267"/>
    </source>
</evidence>
<dbReference type="GeneID" id="115409123"/>
<dbReference type="SUPFAM" id="SSF58113">
    <property type="entry name" value="Apolipoprotein A-I"/>
    <property type="match status" value="1"/>
</dbReference>
<dbReference type="Proteomes" id="UP000472267">
    <property type="component" value="Chromosome 22"/>
</dbReference>
<name>A0A672HN74_SALFA</name>